<reference evidence="1" key="1">
    <citation type="journal article" date="2020" name="Stud. Mycol.">
        <title>101 Dothideomycetes genomes: a test case for predicting lifestyles and emergence of pathogens.</title>
        <authorList>
            <person name="Haridas S."/>
            <person name="Albert R."/>
            <person name="Binder M."/>
            <person name="Bloem J."/>
            <person name="Labutti K."/>
            <person name="Salamov A."/>
            <person name="Andreopoulos B."/>
            <person name="Baker S."/>
            <person name="Barry K."/>
            <person name="Bills G."/>
            <person name="Bluhm B."/>
            <person name="Cannon C."/>
            <person name="Castanera R."/>
            <person name="Culley D."/>
            <person name="Daum C."/>
            <person name="Ezra D."/>
            <person name="Gonzalez J."/>
            <person name="Henrissat B."/>
            <person name="Kuo A."/>
            <person name="Liang C."/>
            <person name="Lipzen A."/>
            <person name="Lutzoni F."/>
            <person name="Magnuson J."/>
            <person name="Mondo S."/>
            <person name="Nolan M."/>
            <person name="Ohm R."/>
            <person name="Pangilinan J."/>
            <person name="Park H.-J."/>
            <person name="Ramirez L."/>
            <person name="Alfaro M."/>
            <person name="Sun H."/>
            <person name="Tritt A."/>
            <person name="Yoshinaga Y."/>
            <person name="Zwiers L.-H."/>
            <person name="Turgeon B."/>
            <person name="Goodwin S."/>
            <person name="Spatafora J."/>
            <person name="Crous P."/>
            <person name="Grigoriev I."/>
        </authorList>
    </citation>
    <scope>NUCLEOTIDE SEQUENCE</scope>
    <source>
        <strain evidence="1">CBS 109.77</strain>
    </source>
</reference>
<dbReference type="Gene3D" id="3.80.10.10">
    <property type="entry name" value="Ribonuclease Inhibitor"/>
    <property type="match status" value="1"/>
</dbReference>
<dbReference type="AlphaFoldDB" id="A0A6A6WR50"/>
<dbReference type="OrthoDB" id="5138542at2759"/>
<proteinExistence type="predicted"/>
<accession>A0A6A6WR50</accession>
<protein>
    <recommendedName>
        <fullName evidence="3">F-box domain-containing protein</fullName>
    </recommendedName>
</protein>
<organism evidence="1 2">
    <name type="scientific">Melanomma pulvis-pyrius CBS 109.77</name>
    <dbReference type="NCBI Taxonomy" id="1314802"/>
    <lineage>
        <taxon>Eukaryota</taxon>
        <taxon>Fungi</taxon>
        <taxon>Dikarya</taxon>
        <taxon>Ascomycota</taxon>
        <taxon>Pezizomycotina</taxon>
        <taxon>Dothideomycetes</taxon>
        <taxon>Pleosporomycetidae</taxon>
        <taxon>Pleosporales</taxon>
        <taxon>Melanommataceae</taxon>
        <taxon>Melanomma</taxon>
    </lineage>
</organism>
<sequence>MGPRTSDWLFKEVSRNGEVDVTLADELITMLPNVRCVKIAPEYHANSWRYAASTESFMQKIFHHCTRLKHIYLSGIHDPQFERIMKDTCRFLQILEIAALLADTYTQTKPENPRTAAFTTLRIQSVFTFSDNLYALQHLLLWPIRLERFALHTINNRRGPYMPITMLEPFKHCLSEIELYPRDPDRTPFSFSDFSKLETLRLTWTNVKESSVLEAPWHLLPPRLRTLGWVFTGVDAGDDPEEVWEVFHLIVEVWTRKLVQAALAKDIPLREVEMIFFPNLVLEFAPTHHEYPWDQIKRLEEKLIGDGVCVVYDTPSITKEEWLTHGSNTPSP</sequence>
<evidence type="ECO:0000313" key="1">
    <source>
        <dbReference type="EMBL" id="KAF2786297.1"/>
    </source>
</evidence>
<dbReference type="InterPro" id="IPR032675">
    <property type="entry name" value="LRR_dom_sf"/>
</dbReference>
<dbReference type="Proteomes" id="UP000799757">
    <property type="component" value="Unassembled WGS sequence"/>
</dbReference>
<dbReference type="EMBL" id="MU002496">
    <property type="protein sequence ID" value="KAF2786297.1"/>
    <property type="molecule type" value="Genomic_DNA"/>
</dbReference>
<keyword evidence="2" id="KW-1185">Reference proteome</keyword>
<evidence type="ECO:0000313" key="2">
    <source>
        <dbReference type="Proteomes" id="UP000799757"/>
    </source>
</evidence>
<name>A0A6A6WR50_9PLEO</name>
<evidence type="ECO:0008006" key="3">
    <source>
        <dbReference type="Google" id="ProtNLM"/>
    </source>
</evidence>
<gene>
    <name evidence="1" type="ORF">K505DRAFT_380362</name>
</gene>